<evidence type="ECO:0000313" key="2">
    <source>
        <dbReference type="EMBL" id="MBB6061998.1"/>
    </source>
</evidence>
<evidence type="ECO:0000256" key="1">
    <source>
        <dbReference type="SAM" id="Phobius"/>
    </source>
</evidence>
<keyword evidence="1" id="KW-1133">Transmembrane helix</keyword>
<protein>
    <submittedName>
        <fullName evidence="2">Transcriptional regulator with XRE-family HTH domain</fullName>
    </submittedName>
</protein>
<evidence type="ECO:0000313" key="3">
    <source>
        <dbReference type="Proteomes" id="UP000555828"/>
    </source>
</evidence>
<keyword evidence="1" id="KW-0812">Transmembrane</keyword>
<proteinExistence type="predicted"/>
<dbReference type="EMBL" id="JACHEX010000001">
    <property type="protein sequence ID" value="MBB6061998.1"/>
    <property type="molecule type" value="Genomic_DNA"/>
</dbReference>
<comment type="caution">
    <text evidence="2">The sequence shown here is derived from an EMBL/GenBank/DDBJ whole genome shotgun (WGS) entry which is preliminary data.</text>
</comment>
<feature type="transmembrane region" description="Helical" evidence="1">
    <location>
        <begin position="90"/>
        <end position="112"/>
    </location>
</feature>
<dbReference type="AlphaFoldDB" id="A0A841GR94"/>
<keyword evidence="3" id="KW-1185">Reference proteome</keyword>
<keyword evidence="1" id="KW-0472">Membrane</keyword>
<gene>
    <name evidence="2" type="ORF">HNP65_000420</name>
</gene>
<name>A0A841GR94_9BACT</name>
<sequence>MDGWKEISEILKKEVISSNLSLLEFSKRVGIDINTFRKYYEGNFSGDPSIVEKHLRKIKEVFNIREDLVMLYELGSSKRIKDSKISKSNLYIFLIFTVFLFIGSVILFLNVYETPLVRLDSIGDVVKINGKVTKTFFMDEGEYIVEGPSLLKKINKEAKKVVMEKYKVVVGWEK</sequence>
<accession>A0A841GR94</accession>
<organism evidence="2 3">
    <name type="scientific">Thermosipho japonicus</name>
    <dbReference type="NCBI Taxonomy" id="90323"/>
    <lineage>
        <taxon>Bacteria</taxon>
        <taxon>Thermotogati</taxon>
        <taxon>Thermotogota</taxon>
        <taxon>Thermotogae</taxon>
        <taxon>Thermotogales</taxon>
        <taxon>Fervidobacteriaceae</taxon>
        <taxon>Thermosipho</taxon>
    </lineage>
</organism>
<dbReference type="RefSeq" id="WP_184618735.1">
    <property type="nucleotide sequence ID" value="NZ_JACHEX010000001.1"/>
</dbReference>
<dbReference type="Proteomes" id="UP000555828">
    <property type="component" value="Unassembled WGS sequence"/>
</dbReference>
<reference evidence="2 3" key="1">
    <citation type="submission" date="2020-08" db="EMBL/GenBank/DDBJ databases">
        <title>Genomic Encyclopedia of Type Strains, Phase IV (KMG-IV): sequencing the most valuable type-strain genomes for metagenomic binning, comparative biology and taxonomic classification.</title>
        <authorList>
            <person name="Goeker M."/>
        </authorList>
    </citation>
    <scope>NUCLEOTIDE SEQUENCE [LARGE SCALE GENOMIC DNA]</scope>
    <source>
        <strain evidence="2 3">DSM 13481</strain>
    </source>
</reference>